<protein>
    <submittedName>
        <fullName evidence="1">Uncharacterized protein</fullName>
    </submittedName>
</protein>
<dbReference type="STRING" id="398720.MED217_11994"/>
<name>A3XLJ8_LEEBM</name>
<dbReference type="EMBL" id="AANC01000004">
    <property type="protein sequence ID" value="EAQ49576.1"/>
    <property type="molecule type" value="Genomic_DNA"/>
</dbReference>
<dbReference type="Proteomes" id="UP000001601">
    <property type="component" value="Unassembled WGS sequence"/>
</dbReference>
<organism evidence="1 2">
    <name type="scientific">Leeuwenhoekiella blandensis (strain CECT 7118 / CCUG 51940 / KCTC 22103 / MED217)</name>
    <name type="common">Flavobacterium sp. (strain MED217)</name>
    <dbReference type="NCBI Taxonomy" id="398720"/>
    <lineage>
        <taxon>Bacteria</taxon>
        <taxon>Pseudomonadati</taxon>
        <taxon>Bacteroidota</taxon>
        <taxon>Flavobacteriia</taxon>
        <taxon>Flavobacteriales</taxon>
        <taxon>Flavobacteriaceae</taxon>
        <taxon>Leeuwenhoekiella</taxon>
    </lineage>
</organism>
<evidence type="ECO:0000313" key="1">
    <source>
        <dbReference type="EMBL" id="EAQ49576.1"/>
    </source>
</evidence>
<proteinExistence type="predicted"/>
<sequence length="147" mass="17128">MKMKMKTKIQINVLSIDARDDTIHFQSYFSNGHCSTTLETYGYANEFQDFAKKITEFPKSIDDVAIYKLGERGIKWAYYLLIKVYCSQPNGRASIRIEATNNSISPYYHESIFEIESQAASLNRLGKSLLHWNPRESKKFEWTPNQQ</sequence>
<accession>A3XLJ8</accession>
<gene>
    <name evidence="1" type="ORF">MED217_11994</name>
</gene>
<dbReference type="AlphaFoldDB" id="A3XLJ8"/>
<comment type="caution">
    <text evidence="1">The sequence shown here is derived from an EMBL/GenBank/DDBJ whole genome shotgun (WGS) entry which is preliminary data.</text>
</comment>
<keyword evidence="2" id="KW-1185">Reference proteome</keyword>
<dbReference type="eggNOG" id="ENOG50335Y0">
    <property type="taxonomic scope" value="Bacteria"/>
</dbReference>
<reference evidence="1 2" key="1">
    <citation type="journal article" date="2007" name="Nature">
        <title>Light stimulates growth of proteorhodopsin-containing marine Flavobacteria.</title>
        <authorList>
            <person name="Gomez-Consarnau L."/>
            <person name="Gonzalez J.M."/>
            <person name="Coll-Llado M."/>
            <person name="Gourdon P."/>
            <person name="Pascher T."/>
            <person name="Neutze R."/>
            <person name="Pedros-Alio C."/>
            <person name="Pinhassi J."/>
        </authorList>
    </citation>
    <scope>NUCLEOTIDE SEQUENCE [LARGE SCALE GENOMIC DNA]</scope>
    <source>
        <strain evidence="1 2">MED217</strain>
    </source>
</reference>
<evidence type="ECO:0000313" key="2">
    <source>
        <dbReference type="Proteomes" id="UP000001601"/>
    </source>
</evidence>
<dbReference type="HOGENOM" id="CLU_1765727_0_0_10"/>